<organism evidence="10 11">
    <name type="scientific">Albidiferax ferrireducens (strain ATCC BAA-621 / DSM 15236 / T118)</name>
    <name type="common">Rhodoferax ferrireducens</name>
    <dbReference type="NCBI Taxonomy" id="338969"/>
    <lineage>
        <taxon>Bacteria</taxon>
        <taxon>Pseudomonadati</taxon>
        <taxon>Pseudomonadota</taxon>
        <taxon>Betaproteobacteria</taxon>
        <taxon>Burkholderiales</taxon>
        <taxon>Comamonadaceae</taxon>
        <taxon>Rhodoferax</taxon>
    </lineage>
</organism>
<dbReference type="NCBIfam" id="TIGR02209">
    <property type="entry name" value="ftsL_broad"/>
    <property type="match status" value="1"/>
</dbReference>
<proteinExistence type="inferred from homology"/>
<evidence type="ECO:0000313" key="10">
    <source>
        <dbReference type="EMBL" id="ABD71141.1"/>
    </source>
</evidence>
<dbReference type="EMBL" id="CP000267">
    <property type="protein sequence ID" value="ABD71141.1"/>
    <property type="molecule type" value="Genomic_DNA"/>
</dbReference>
<protein>
    <recommendedName>
        <fullName evidence="8 9">Cell division protein FtsL</fullName>
    </recommendedName>
</protein>
<dbReference type="InterPro" id="IPR011922">
    <property type="entry name" value="Cell_div_FtsL"/>
</dbReference>
<evidence type="ECO:0000256" key="7">
    <source>
        <dbReference type="ARBA" id="ARBA00023306"/>
    </source>
</evidence>
<dbReference type="GO" id="GO:0005886">
    <property type="term" value="C:plasma membrane"/>
    <property type="evidence" value="ECO:0007669"/>
    <property type="project" value="UniProtKB-SubCell"/>
</dbReference>
<keyword evidence="8" id="KW-0997">Cell inner membrane</keyword>
<comment type="similarity">
    <text evidence="8">Belongs to the FtsL family.</text>
</comment>
<keyword evidence="4 8" id="KW-0812">Transmembrane</keyword>
<evidence type="ECO:0000256" key="6">
    <source>
        <dbReference type="ARBA" id="ARBA00023136"/>
    </source>
</evidence>
<comment type="subcellular location">
    <subcellularLocation>
        <location evidence="8">Cell inner membrane</location>
        <topology evidence="8">Single-pass type II membrane protein</topology>
    </subcellularLocation>
    <subcellularLocation>
        <location evidence="1">Cell membrane</location>
        <topology evidence="1">Single-pass type II membrane protein</topology>
    </subcellularLocation>
    <text evidence="8">Localizes to the division septum where it forms a ring structure.</text>
</comment>
<dbReference type="HOGENOM" id="CLU_156524_0_0_4"/>
<dbReference type="eggNOG" id="COG3116">
    <property type="taxonomic scope" value="Bacteria"/>
</dbReference>
<keyword evidence="6 8" id="KW-0472">Membrane</keyword>
<evidence type="ECO:0000256" key="8">
    <source>
        <dbReference type="HAMAP-Rule" id="MF_00910"/>
    </source>
</evidence>
<evidence type="ECO:0000256" key="3">
    <source>
        <dbReference type="ARBA" id="ARBA00022618"/>
    </source>
</evidence>
<evidence type="ECO:0000256" key="2">
    <source>
        <dbReference type="ARBA" id="ARBA00022475"/>
    </source>
</evidence>
<evidence type="ECO:0000256" key="4">
    <source>
        <dbReference type="ARBA" id="ARBA00022692"/>
    </source>
</evidence>
<dbReference type="KEGG" id="rfr:Rfer_3432"/>
<dbReference type="GO" id="GO:0043093">
    <property type="term" value="P:FtsZ-dependent cytokinesis"/>
    <property type="evidence" value="ECO:0007669"/>
    <property type="project" value="UniProtKB-UniRule"/>
</dbReference>
<keyword evidence="11" id="KW-1185">Reference proteome</keyword>
<accession>Q21SW2</accession>
<keyword evidence="5 8" id="KW-1133">Transmembrane helix</keyword>
<evidence type="ECO:0000313" key="11">
    <source>
        <dbReference type="Proteomes" id="UP000008332"/>
    </source>
</evidence>
<dbReference type="HAMAP" id="MF_00910">
    <property type="entry name" value="FtsL"/>
    <property type="match status" value="1"/>
</dbReference>
<dbReference type="OrthoDB" id="5298556at2"/>
<dbReference type="Pfam" id="PF04999">
    <property type="entry name" value="FtsL"/>
    <property type="match status" value="1"/>
</dbReference>
<evidence type="ECO:0000256" key="5">
    <source>
        <dbReference type="ARBA" id="ARBA00022989"/>
    </source>
</evidence>
<name>Q21SW2_ALBFT</name>
<comment type="subunit">
    <text evidence="8">Part of a complex composed of FtsB, FtsL and FtsQ.</text>
</comment>
<dbReference type="GO" id="GO:0032153">
    <property type="term" value="C:cell division site"/>
    <property type="evidence" value="ECO:0007669"/>
    <property type="project" value="UniProtKB-UniRule"/>
</dbReference>
<keyword evidence="7 8" id="KW-0131">Cell cycle</keyword>
<dbReference type="PANTHER" id="PTHR37479:SF1">
    <property type="entry name" value="CELL DIVISION PROTEIN FTSL"/>
    <property type="match status" value="1"/>
</dbReference>
<keyword evidence="2 8" id="KW-1003">Cell membrane</keyword>
<reference evidence="11" key="1">
    <citation type="submission" date="2006-02" db="EMBL/GenBank/DDBJ databases">
        <title>Complete sequence of chromosome of Rhodoferax ferrireducens DSM 15236.</title>
        <authorList>
            <person name="Copeland A."/>
            <person name="Lucas S."/>
            <person name="Lapidus A."/>
            <person name="Barry K."/>
            <person name="Detter J.C."/>
            <person name="Glavina del Rio T."/>
            <person name="Hammon N."/>
            <person name="Israni S."/>
            <person name="Pitluck S."/>
            <person name="Brettin T."/>
            <person name="Bruce D."/>
            <person name="Han C."/>
            <person name="Tapia R."/>
            <person name="Gilna P."/>
            <person name="Kiss H."/>
            <person name="Schmutz J."/>
            <person name="Larimer F."/>
            <person name="Land M."/>
            <person name="Kyrpides N."/>
            <person name="Ivanova N."/>
            <person name="Richardson P."/>
        </authorList>
    </citation>
    <scope>NUCLEOTIDE SEQUENCE [LARGE SCALE GENOMIC DNA]</scope>
    <source>
        <strain evidence="11">ATCC BAA-621 / DSM 15236 / T118</strain>
    </source>
</reference>
<comment type="function">
    <text evidence="8">Essential cell division protein. May link together the upstream cell division proteins, which are predominantly cytoplasmic, with the downstream cell division proteins, which are predominantly periplasmic.</text>
</comment>
<dbReference type="AlphaFoldDB" id="Q21SW2"/>
<dbReference type="RefSeq" id="WP_011465704.1">
    <property type="nucleotide sequence ID" value="NC_007908.1"/>
</dbReference>
<evidence type="ECO:0000256" key="1">
    <source>
        <dbReference type="ARBA" id="ARBA00004401"/>
    </source>
</evidence>
<evidence type="ECO:0000256" key="9">
    <source>
        <dbReference type="NCBIfam" id="TIGR02209"/>
    </source>
</evidence>
<sequence length="114" mass="12181">MTRLNLVLLLAVLASALYLVNVQYESRRLFSALDQANSEARRLEVDKERLQVEKRAQATPSRVERLAIAKLQMHTATPAITHYVNFGSVAAATTLVPGDPASGHAGSATGAGVP</sequence>
<dbReference type="PANTHER" id="PTHR37479">
    <property type="entry name" value="CELL DIVISION PROTEIN FTSL"/>
    <property type="match status" value="1"/>
</dbReference>
<dbReference type="STRING" id="338969.Rfer_3432"/>
<keyword evidence="3 8" id="KW-0132">Cell division</keyword>
<dbReference type="Proteomes" id="UP000008332">
    <property type="component" value="Chromosome"/>
</dbReference>
<gene>
    <name evidence="8" type="primary">ftsL</name>
    <name evidence="10" type="ordered locus">Rfer_3432</name>
</gene>